<keyword evidence="1" id="KW-0812">Transmembrane</keyword>
<dbReference type="InterPro" id="IPR028191">
    <property type="entry name" value="WASH-4_N"/>
</dbReference>
<name>A0AAV8V9N9_9CUCU</name>
<dbReference type="GO" id="GO:0007032">
    <property type="term" value="P:endosome organization"/>
    <property type="evidence" value="ECO:0007669"/>
    <property type="project" value="TreeGrafter"/>
</dbReference>
<dbReference type="Pfam" id="PF14746">
    <property type="entry name" value="WASH-7_C"/>
    <property type="match status" value="1"/>
</dbReference>
<sequence>GIMEKCLEDTDLYFQIKSCSLNQEFITYLNYLADSLEKDMDHVLFIHLWIKLNVLFAFYLNLYGICDKKIIKKILELNKKVSVCSLIGNILWYPEQFLLKHAPALSSYINEKSLEDYRLNIVQTRSQMLPKESNYLCIQGCYFLIELKNLIELDTRNLKSKQFQNIGNLLSKGLTLVQKISTLNRWILNVHTEKNLPLTKSVLLAVCKLTEILKSVYIMLSRNIVDMAYIILLICQHLSHRALSVLHTIRRQFTQEKSYKGHQLDVLSSLNICEQALKGPTTNESMLFVNLSLSASGITASNLEEIRSILNKLELMVNFTSLLKNMSDGSFLYWHQNYLLPIYFTKLMTSNNVDLSRYYLILNALTDCADTAGSQVYNSSSKIIKDNFFTPIAQRVETNLRLQTHLHLHLPPSDPFQNCSLNFHKYLPVAMDVYYKSITNETEHYLSAMFYNLTTVVLHDWKTYGEMRRLAFMQYGLDTVNDNLPMQTLEQGLDVLEIMRNINVFVSKYLYNLNSQVFIEESSNNKHLNSINISHVANSIRTHGIGIMNTTVNYTYQFLRNKFYIFSQFMFDEHIKSRLLKDLRYFTEHKNELNQMYPYERAEKFNSGIRKLGLNKNGESYLDLFRKLITHIGNAMGYIRLIRSGGRRCLAEGTCFIPDLRNISSLNDIINHEDITELSKKAATCFLDDLHCFLDNIEDATEYFRLLVKVFVPVLRNNNNIHLKHFYMIVPPLTVNFIEHSLNCKEKLSKKNKTDFCAFTDDGFALGLAYIVELLDQESQLNYLHWFHSVQRKFKNDRVKIKQQSSTLNTDDETKLNQTLTLTEKRISLFEKVCFILIITY</sequence>
<evidence type="ECO:0000256" key="1">
    <source>
        <dbReference type="SAM" id="Phobius"/>
    </source>
</evidence>
<dbReference type="PANTHER" id="PTHR31409:SF0">
    <property type="entry name" value="WASH COMPLEX SUBUNIT 4"/>
    <property type="match status" value="1"/>
</dbReference>
<dbReference type="InterPro" id="IPR027307">
    <property type="entry name" value="WASH7"/>
</dbReference>
<dbReference type="GO" id="GO:0016197">
    <property type="term" value="P:endosomal transport"/>
    <property type="evidence" value="ECO:0007669"/>
    <property type="project" value="TreeGrafter"/>
</dbReference>
<evidence type="ECO:0000313" key="6">
    <source>
        <dbReference type="Proteomes" id="UP001159042"/>
    </source>
</evidence>
<gene>
    <name evidence="5" type="ORF">NQ315_004679</name>
</gene>
<reference evidence="5 6" key="1">
    <citation type="journal article" date="2023" name="Insect Mol. Biol.">
        <title>Genome sequencing provides insights into the evolution of gene families encoding plant cell wall-degrading enzymes in longhorned beetles.</title>
        <authorList>
            <person name="Shin N.R."/>
            <person name="Okamura Y."/>
            <person name="Kirsch R."/>
            <person name="Pauchet Y."/>
        </authorList>
    </citation>
    <scope>NUCLEOTIDE SEQUENCE [LARGE SCALE GENOMIC DNA]</scope>
    <source>
        <strain evidence="5">EAD_L_NR</strain>
    </source>
</reference>
<feature type="domain" description="WASH complex subunit 7 central" evidence="2">
    <location>
        <begin position="331"/>
        <end position="661"/>
    </location>
</feature>
<dbReference type="GO" id="GO:0071203">
    <property type="term" value="C:WASH complex"/>
    <property type="evidence" value="ECO:0007669"/>
    <property type="project" value="InterPro"/>
</dbReference>
<keyword evidence="6" id="KW-1185">Reference proteome</keyword>
<dbReference type="InterPro" id="IPR028283">
    <property type="entry name" value="WASH-7_C"/>
</dbReference>
<keyword evidence="1" id="KW-1133">Transmembrane helix</keyword>
<proteinExistence type="predicted"/>
<dbReference type="Pfam" id="PF14744">
    <property type="entry name" value="WASH-7_mid"/>
    <property type="match status" value="1"/>
</dbReference>
<feature type="domain" description="WASH complex subunit 4 N-terminal" evidence="3">
    <location>
        <begin position="4"/>
        <end position="330"/>
    </location>
</feature>
<dbReference type="InterPro" id="IPR028282">
    <property type="entry name" value="WASH-7_central"/>
</dbReference>
<evidence type="ECO:0000259" key="3">
    <source>
        <dbReference type="Pfam" id="PF14745"/>
    </source>
</evidence>
<feature type="non-terminal residue" evidence="5">
    <location>
        <position position="1"/>
    </location>
</feature>
<comment type="caution">
    <text evidence="5">The sequence shown here is derived from an EMBL/GenBank/DDBJ whole genome shotgun (WGS) entry which is preliminary data.</text>
</comment>
<accession>A0AAV8V9N9</accession>
<feature type="domain" description="WASH complex subunit 7 C-terminal" evidence="4">
    <location>
        <begin position="683"/>
        <end position="832"/>
    </location>
</feature>
<dbReference type="Proteomes" id="UP001159042">
    <property type="component" value="Unassembled WGS sequence"/>
</dbReference>
<keyword evidence="1" id="KW-0472">Membrane</keyword>
<evidence type="ECO:0008006" key="7">
    <source>
        <dbReference type="Google" id="ProtNLM"/>
    </source>
</evidence>
<dbReference type="AlphaFoldDB" id="A0AAV8V9N9"/>
<evidence type="ECO:0000313" key="5">
    <source>
        <dbReference type="EMBL" id="KAJ8910819.1"/>
    </source>
</evidence>
<dbReference type="EMBL" id="JANEYG010000240">
    <property type="protein sequence ID" value="KAJ8910819.1"/>
    <property type="molecule type" value="Genomic_DNA"/>
</dbReference>
<protein>
    <recommendedName>
        <fullName evidence="7">WASH complex subunit 7</fullName>
    </recommendedName>
</protein>
<evidence type="ECO:0000259" key="2">
    <source>
        <dbReference type="Pfam" id="PF14744"/>
    </source>
</evidence>
<dbReference type="Pfam" id="PF14745">
    <property type="entry name" value="WASH-4_N"/>
    <property type="match status" value="1"/>
</dbReference>
<dbReference type="PANTHER" id="PTHR31409">
    <property type="entry name" value="WASH COMPLEX SUBUNIT 4"/>
    <property type="match status" value="1"/>
</dbReference>
<organism evidence="5 6">
    <name type="scientific">Exocentrus adspersus</name>
    <dbReference type="NCBI Taxonomy" id="1586481"/>
    <lineage>
        <taxon>Eukaryota</taxon>
        <taxon>Metazoa</taxon>
        <taxon>Ecdysozoa</taxon>
        <taxon>Arthropoda</taxon>
        <taxon>Hexapoda</taxon>
        <taxon>Insecta</taxon>
        <taxon>Pterygota</taxon>
        <taxon>Neoptera</taxon>
        <taxon>Endopterygota</taxon>
        <taxon>Coleoptera</taxon>
        <taxon>Polyphaga</taxon>
        <taxon>Cucujiformia</taxon>
        <taxon>Chrysomeloidea</taxon>
        <taxon>Cerambycidae</taxon>
        <taxon>Lamiinae</taxon>
        <taxon>Acanthocinini</taxon>
        <taxon>Exocentrus</taxon>
    </lineage>
</organism>
<feature type="transmembrane region" description="Helical" evidence="1">
    <location>
        <begin position="44"/>
        <end position="65"/>
    </location>
</feature>
<evidence type="ECO:0000259" key="4">
    <source>
        <dbReference type="Pfam" id="PF14746"/>
    </source>
</evidence>
<dbReference type="GO" id="GO:0005768">
    <property type="term" value="C:endosome"/>
    <property type="evidence" value="ECO:0007669"/>
    <property type="project" value="TreeGrafter"/>
</dbReference>